<sequence length="428" mass="46896">MRNDLDKACLGCKLRLPATDSVCPRCRAATLPAADALRTLRGRVEMDRWLDVARTLALYVPAALGLLFSVVVDAFFLWDQVVHVPSFEQNALGVGLLLLAGLCFFGIWCMLLALPWGLWAGLVLLTFAIYRRFRYEPLPPPLLVPLPLPTPLRRSLLRRATERLDALHGKLDAWHKGTQKPRLRIPLLMLVAAMGIAEVTASRPVVAFTSWKAFANSVGPLFVMMIPLAVVARIALIFPLYASTRITERLVAALRLLDARKSARIEDTPSVEPLRAARASARGRVSRGSKPALIAPLSGKPCLAFRLVGRIDDLLLDDGEAVCMTLVDGAESVEVRGERVAVALGTPEERARSLAPQAAARIEAFLSARGLRVEPRFVDLAETCLREGDEIEAWGTARQERRAGEGYRDVALGRVLDDGDGLPVLITR</sequence>
<reference evidence="2 3" key="1">
    <citation type="submission" date="2019-04" db="EMBL/GenBank/DDBJ databases">
        <authorList>
            <person name="Li Y."/>
            <person name="Wang J."/>
        </authorList>
    </citation>
    <scope>NUCLEOTIDE SEQUENCE [LARGE SCALE GENOMIC DNA]</scope>
    <source>
        <strain evidence="2 3">DSM 14668</strain>
    </source>
</reference>
<feature type="transmembrane region" description="Helical" evidence="1">
    <location>
        <begin position="98"/>
        <end position="130"/>
    </location>
</feature>
<comment type="caution">
    <text evidence="2">The sequence shown here is derived from an EMBL/GenBank/DDBJ whole genome shotgun (WGS) entry which is preliminary data.</text>
</comment>
<evidence type="ECO:0000256" key="1">
    <source>
        <dbReference type="SAM" id="Phobius"/>
    </source>
</evidence>
<gene>
    <name evidence="2" type="ORF">E8A74_34425</name>
</gene>
<keyword evidence="3" id="KW-1185">Reference proteome</keyword>
<feature type="transmembrane region" description="Helical" evidence="1">
    <location>
        <begin position="221"/>
        <end position="242"/>
    </location>
</feature>
<dbReference type="RefSeq" id="WP_136933320.1">
    <property type="nucleotide sequence ID" value="NZ_SSMQ01000047.1"/>
</dbReference>
<dbReference type="EMBL" id="SSMQ01000047">
    <property type="protein sequence ID" value="TKD00393.1"/>
    <property type="molecule type" value="Genomic_DNA"/>
</dbReference>
<keyword evidence="1" id="KW-0472">Membrane</keyword>
<dbReference type="AlphaFoldDB" id="A0A4U1J1F7"/>
<accession>A0A4U1J1F7</accession>
<keyword evidence="1" id="KW-0812">Transmembrane</keyword>
<organism evidence="2 3">
    <name type="scientific">Polyangium fumosum</name>
    <dbReference type="NCBI Taxonomy" id="889272"/>
    <lineage>
        <taxon>Bacteria</taxon>
        <taxon>Pseudomonadati</taxon>
        <taxon>Myxococcota</taxon>
        <taxon>Polyangia</taxon>
        <taxon>Polyangiales</taxon>
        <taxon>Polyangiaceae</taxon>
        <taxon>Polyangium</taxon>
    </lineage>
</organism>
<feature type="transmembrane region" description="Helical" evidence="1">
    <location>
        <begin position="183"/>
        <end position="201"/>
    </location>
</feature>
<evidence type="ECO:0000313" key="3">
    <source>
        <dbReference type="Proteomes" id="UP000309215"/>
    </source>
</evidence>
<evidence type="ECO:0000313" key="2">
    <source>
        <dbReference type="EMBL" id="TKD00393.1"/>
    </source>
</evidence>
<dbReference type="OrthoDB" id="5528552at2"/>
<feature type="transmembrane region" description="Helical" evidence="1">
    <location>
        <begin position="56"/>
        <end position="78"/>
    </location>
</feature>
<keyword evidence="1" id="KW-1133">Transmembrane helix</keyword>
<protein>
    <submittedName>
        <fullName evidence="2">Uncharacterized protein</fullName>
    </submittedName>
</protein>
<proteinExistence type="predicted"/>
<name>A0A4U1J1F7_9BACT</name>
<dbReference type="Proteomes" id="UP000309215">
    <property type="component" value="Unassembled WGS sequence"/>
</dbReference>